<dbReference type="AlphaFoldDB" id="A0A226EF55"/>
<name>A0A226EF55_FOLCA</name>
<evidence type="ECO:0000256" key="2">
    <source>
        <dbReference type="SAM" id="SignalP"/>
    </source>
</evidence>
<feature type="region of interest" description="Disordered" evidence="1">
    <location>
        <begin position="290"/>
        <end position="309"/>
    </location>
</feature>
<feature type="region of interest" description="Disordered" evidence="1">
    <location>
        <begin position="513"/>
        <end position="675"/>
    </location>
</feature>
<feature type="region of interest" description="Disordered" evidence="1">
    <location>
        <begin position="469"/>
        <end position="490"/>
    </location>
</feature>
<dbReference type="EMBL" id="LNIX01000004">
    <property type="protein sequence ID" value="OXA55717.1"/>
    <property type="molecule type" value="Genomic_DNA"/>
</dbReference>
<organism evidence="3 4">
    <name type="scientific">Folsomia candida</name>
    <name type="common">Springtail</name>
    <dbReference type="NCBI Taxonomy" id="158441"/>
    <lineage>
        <taxon>Eukaryota</taxon>
        <taxon>Metazoa</taxon>
        <taxon>Ecdysozoa</taxon>
        <taxon>Arthropoda</taxon>
        <taxon>Hexapoda</taxon>
        <taxon>Collembola</taxon>
        <taxon>Entomobryomorpha</taxon>
        <taxon>Isotomoidea</taxon>
        <taxon>Isotomidae</taxon>
        <taxon>Proisotominae</taxon>
        <taxon>Folsomia</taxon>
    </lineage>
</organism>
<feature type="compositionally biased region" description="Basic residues" evidence="1">
    <location>
        <begin position="653"/>
        <end position="663"/>
    </location>
</feature>
<feature type="chain" id="PRO_5013211661" evidence="2">
    <location>
        <begin position="25"/>
        <end position="718"/>
    </location>
</feature>
<proteinExistence type="predicted"/>
<reference evidence="3 4" key="1">
    <citation type="submission" date="2015-12" db="EMBL/GenBank/DDBJ databases">
        <title>The genome of Folsomia candida.</title>
        <authorList>
            <person name="Faddeeva A."/>
            <person name="Derks M.F."/>
            <person name="Anvar Y."/>
            <person name="Smit S."/>
            <person name="Van Straalen N."/>
            <person name="Roelofs D."/>
        </authorList>
    </citation>
    <scope>NUCLEOTIDE SEQUENCE [LARGE SCALE GENOMIC DNA]</scope>
    <source>
        <strain evidence="3 4">VU population</strain>
        <tissue evidence="3">Whole body</tissue>
    </source>
</reference>
<evidence type="ECO:0000313" key="4">
    <source>
        <dbReference type="Proteomes" id="UP000198287"/>
    </source>
</evidence>
<evidence type="ECO:0000256" key="1">
    <source>
        <dbReference type="SAM" id="MobiDB-lite"/>
    </source>
</evidence>
<feature type="compositionally biased region" description="Pro residues" evidence="1">
    <location>
        <begin position="370"/>
        <end position="380"/>
    </location>
</feature>
<feature type="region of interest" description="Disordered" evidence="1">
    <location>
        <begin position="247"/>
        <end position="266"/>
    </location>
</feature>
<comment type="caution">
    <text evidence="3">The sequence shown here is derived from an EMBL/GenBank/DDBJ whole genome shotgun (WGS) entry which is preliminary data.</text>
</comment>
<feature type="compositionally biased region" description="Low complexity" evidence="1">
    <location>
        <begin position="513"/>
        <end position="589"/>
    </location>
</feature>
<keyword evidence="4" id="KW-1185">Reference proteome</keyword>
<protein>
    <submittedName>
        <fullName evidence="3">Uncharacterized protein</fullName>
    </submittedName>
</protein>
<feature type="compositionally biased region" description="Polar residues" evidence="1">
    <location>
        <begin position="345"/>
        <end position="356"/>
    </location>
</feature>
<dbReference type="STRING" id="158441.A0A226EF55"/>
<gene>
    <name evidence="3" type="ORF">Fcan01_09334</name>
</gene>
<sequence>MEVSKLFVVMLVLILGNILDNVNGGGVVVGEQYPASVPQQSAYQDQDGQDVASTVLTSVASLQQPQSRIQNIGTANPFVFNGGLTSSVQSYYQRTPNSLKTIVNNYQQSVSYPTGTLNTLPHNVNVKVTPKGHPLNFPQNNQQQFLYNPTPSSFPFQQNQNQQNPTVTRVTYLSSVATVNPEDAQKVSRPRLNRPTSSPQNNFFHPQQHQNFQQVHGKSFQVPVRPTPTAPTTLQFQPQQVPIQYQPQYHGQQQQPQYQNQNQQQQLQYQNQQQQLQYNQLQQFHRLINQQSPTSPPAHFNQHNNQQSQYISNPNHRLRVTQSTPTSFPNSIQHLIQGNQVYPTPAGTTATPNFKTTKPFHPPKNTQALPSPPPPPPPSPEVCVGRSVSGNLGNNYDYDGQQIFSPPTQTTAQYHVETSQPQYQHPPIKGPVGIAVLDPSIQNVHQYLSPLTSNSLSSEGDVSYQYQYHHQQQQQQPEISFPGNTGGQIIYSNNDQQIQAYNQVQTQPALPQLQAQQPISPQYAPQYTQPTPQQGFQPNNFLPQQPQQPQFPPQGQSQFPPQGQPQFPTQGQSQFPQQFQFNPQQHQLPPQGPNGFLPPFPPGQGPPPPGFEPENGYNPNHLAPFPEEPYESEFANQPPLSPQDEVELEAYRAKRRKSRRRQKQQQQLSQGSEDIAVQTTATLELLKSTEGKPVPKECAYNTITKNYDGEDCVGIRKK</sequence>
<feature type="region of interest" description="Disordered" evidence="1">
    <location>
        <begin position="345"/>
        <end position="382"/>
    </location>
</feature>
<dbReference type="OMA" id="CAYNTIT"/>
<feature type="signal peptide" evidence="2">
    <location>
        <begin position="1"/>
        <end position="24"/>
    </location>
</feature>
<keyword evidence="2" id="KW-0732">Signal</keyword>
<feature type="compositionally biased region" description="Pro residues" evidence="1">
    <location>
        <begin position="590"/>
        <end position="611"/>
    </location>
</feature>
<feature type="region of interest" description="Disordered" evidence="1">
    <location>
        <begin position="180"/>
        <end position="205"/>
    </location>
</feature>
<accession>A0A226EF55</accession>
<dbReference type="Proteomes" id="UP000198287">
    <property type="component" value="Unassembled WGS sequence"/>
</dbReference>
<dbReference type="OrthoDB" id="10689447at2759"/>
<evidence type="ECO:0000313" key="3">
    <source>
        <dbReference type="EMBL" id="OXA55717.1"/>
    </source>
</evidence>